<proteinExistence type="predicted"/>
<dbReference type="AlphaFoldDB" id="A0A267ML84"/>
<evidence type="ECO:0000313" key="1">
    <source>
        <dbReference type="EMBL" id="PAB59563.1"/>
    </source>
</evidence>
<name>A0A267ML84_9FIRM</name>
<dbReference type="EMBL" id="NIBG01000007">
    <property type="protein sequence ID" value="PAB59563.1"/>
    <property type="molecule type" value="Genomic_DNA"/>
</dbReference>
<dbReference type="Proteomes" id="UP000216024">
    <property type="component" value="Unassembled WGS sequence"/>
</dbReference>
<sequence length="201" mass="23556">MDIRKKLIWSYGSECYLKGTVKKIVLLFCMVVLFTSCGVSSENTFKDNRDIETQIYDYLDENKMTSISEVELVHSRITLFKRKKERGVARFILNKENKEIKYINVDTVVPEDKEDKLIYFQFKDMDRTHFVVFILDEELLKRATDVRIDFHEKGENDPIGIQISLNGEGVLIDNISRRGTNRIIKKISLLEDGKEIYSEEN</sequence>
<evidence type="ECO:0000313" key="2">
    <source>
        <dbReference type="Proteomes" id="UP000216024"/>
    </source>
</evidence>
<reference evidence="1 2" key="1">
    <citation type="submission" date="2017-06" db="EMBL/GenBank/DDBJ databases">
        <title>Draft genome sequence of anaerobic fermentative bacterium Anaeromicrobium sediminis DY2726D isolated from West Pacific Ocean sediments.</title>
        <authorList>
            <person name="Zeng X."/>
        </authorList>
    </citation>
    <scope>NUCLEOTIDE SEQUENCE [LARGE SCALE GENOMIC DNA]</scope>
    <source>
        <strain evidence="1 2">DY2726D</strain>
    </source>
</reference>
<comment type="caution">
    <text evidence="1">The sequence shown here is derived from an EMBL/GenBank/DDBJ whole genome shotgun (WGS) entry which is preliminary data.</text>
</comment>
<gene>
    <name evidence="1" type="ORF">CCE28_10140</name>
</gene>
<organism evidence="1 2">
    <name type="scientific">Anaeromicrobium sediminis</name>
    <dbReference type="NCBI Taxonomy" id="1478221"/>
    <lineage>
        <taxon>Bacteria</taxon>
        <taxon>Bacillati</taxon>
        <taxon>Bacillota</taxon>
        <taxon>Clostridia</taxon>
        <taxon>Peptostreptococcales</taxon>
        <taxon>Thermotaleaceae</taxon>
        <taxon>Anaeromicrobium</taxon>
    </lineage>
</organism>
<accession>A0A267ML84</accession>
<keyword evidence="2" id="KW-1185">Reference proteome</keyword>
<protein>
    <submittedName>
        <fullName evidence="1">Uncharacterized protein</fullName>
    </submittedName>
</protein>